<feature type="non-terminal residue" evidence="2">
    <location>
        <position position="1"/>
    </location>
</feature>
<evidence type="ECO:0000313" key="3">
    <source>
        <dbReference type="Proteomes" id="UP000749646"/>
    </source>
</evidence>
<accession>A0A9P6MEZ1</accession>
<name>A0A9P6MEZ1_9FUNG</name>
<gene>
    <name evidence="2" type="ORF">BGZ65_009078</name>
</gene>
<comment type="caution">
    <text evidence="2">The sequence shown here is derived from an EMBL/GenBank/DDBJ whole genome shotgun (WGS) entry which is preliminary data.</text>
</comment>
<keyword evidence="3" id="KW-1185">Reference proteome</keyword>
<reference evidence="2" key="1">
    <citation type="journal article" date="2020" name="Fungal Divers.">
        <title>Resolving the Mortierellaceae phylogeny through synthesis of multi-gene phylogenetics and phylogenomics.</title>
        <authorList>
            <person name="Vandepol N."/>
            <person name="Liber J."/>
            <person name="Desiro A."/>
            <person name="Na H."/>
            <person name="Kennedy M."/>
            <person name="Barry K."/>
            <person name="Grigoriev I.V."/>
            <person name="Miller A.N."/>
            <person name="O'Donnell K."/>
            <person name="Stajich J.E."/>
            <person name="Bonito G."/>
        </authorList>
    </citation>
    <scope>NUCLEOTIDE SEQUENCE</scope>
    <source>
        <strain evidence="2">MES-2147</strain>
    </source>
</reference>
<dbReference type="Gene3D" id="2.130.10.10">
    <property type="entry name" value="YVTN repeat-like/Quinoprotein amine dehydrogenase"/>
    <property type="match status" value="1"/>
</dbReference>
<evidence type="ECO:0000256" key="1">
    <source>
        <dbReference type="SAM" id="MobiDB-lite"/>
    </source>
</evidence>
<dbReference type="EMBL" id="JAAAHW010001386">
    <property type="protein sequence ID" value="KAF9995274.1"/>
    <property type="molecule type" value="Genomic_DNA"/>
</dbReference>
<organism evidence="2 3">
    <name type="scientific">Modicella reniformis</name>
    <dbReference type="NCBI Taxonomy" id="1440133"/>
    <lineage>
        <taxon>Eukaryota</taxon>
        <taxon>Fungi</taxon>
        <taxon>Fungi incertae sedis</taxon>
        <taxon>Mucoromycota</taxon>
        <taxon>Mortierellomycotina</taxon>
        <taxon>Mortierellomycetes</taxon>
        <taxon>Mortierellales</taxon>
        <taxon>Mortierellaceae</taxon>
        <taxon>Modicella</taxon>
    </lineage>
</organism>
<dbReference type="OrthoDB" id="2445620at2759"/>
<proteinExistence type="predicted"/>
<evidence type="ECO:0000313" key="2">
    <source>
        <dbReference type="EMBL" id="KAF9995274.1"/>
    </source>
</evidence>
<feature type="region of interest" description="Disordered" evidence="1">
    <location>
        <begin position="341"/>
        <end position="366"/>
    </location>
</feature>
<dbReference type="InterPro" id="IPR015943">
    <property type="entry name" value="WD40/YVTN_repeat-like_dom_sf"/>
</dbReference>
<dbReference type="AlphaFoldDB" id="A0A9P6MEZ1"/>
<dbReference type="Proteomes" id="UP000749646">
    <property type="component" value="Unassembled WGS sequence"/>
</dbReference>
<sequence>MVPAGSTNFKFAAKFKKCQVGQYVVQWYIKTYHNLNIPNGLRFSVNVTYDRDIFTTHKTEPDTTGSFDFELSSEKLAELDKDHLYDLKLEDLVVIQPHKGEVRVELTLSNCENIQQFKYSGLQVQSVELNPFTEDADQSDPHEDHMKRAAKPNFILHGSRSPAFNIDVHQSGTIRNHPITRLAWSKDGMFLAALALGDDTAYITVWDMKHIGDSSKPPSDTSILHEYCAVAVVKLETPKVLSIGLAISPNGDQVAIYQEPKIGEWAAGTKLADKCEFQFSLFRRKPEDSVIVGAVVPGMSKNTILLDRHTGVPDRILGSFIGYGTFLTETENKDWEMNDVRTALSDNPGDSAGEDGSGGTTAPSSTPTNTLFVTCNGIHIDVFKVGKKWTHIRFIRLTDLLPTLSRRITCKMMMEVVSSNTFMWLEDNGLC</sequence>
<protein>
    <submittedName>
        <fullName evidence="2">Uncharacterized protein</fullName>
    </submittedName>
</protein>